<keyword evidence="4" id="KW-0325">Glycoprotein</keyword>
<dbReference type="SMART" id="SM00408">
    <property type="entry name" value="IGc2"/>
    <property type="match status" value="2"/>
</dbReference>
<dbReference type="EMBL" id="LNIX01000002">
    <property type="protein sequence ID" value="OXA60769.1"/>
    <property type="molecule type" value="Genomic_DNA"/>
</dbReference>
<evidence type="ECO:0000256" key="3">
    <source>
        <dbReference type="ARBA" id="ARBA00023157"/>
    </source>
</evidence>
<name>A0A226ETC0_FOLCA</name>
<dbReference type="CDD" id="cd00096">
    <property type="entry name" value="Ig"/>
    <property type="match status" value="2"/>
</dbReference>
<evidence type="ECO:0000259" key="6">
    <source>
        <dbReference type="PROSITE" id="PS50835"/>
    </source>
</evidence>
<evidence type="ECO:0000256" key="5">
    <source>
        <dbReference type="ARBA" id="ARBA00023319"/>
    </source>
</evidence>
<dbReference type="PANTHER" id="PTHR11640:SF154">
    <property type="entry name" value="IRREGULAR CHIASM C-ROUGHEST PROTEIN-LIKE PROTEIN"/>
    <property type="match status" value="1"/>
</dbReference>
<evidence type="ECO:0000313" key="8">
    <source>
        <dbReference type="Proteomes" id="UP000198287"/>
    </source>
</evidence>
<dbReference type="InterPro" id="IPR013162">
    <property type="entry name" value="CD80_C2-set"/>
</dbReference>
<dbReference type="InterPro" id="IPR013783">
    <property type="entry name" value="Ig-like_fold"/>
</dbReference>
<proteinExistence type="predicted"/>
<evidence type="ECO:0000256" key="1">
    <source>
        <dbReference type="ARBA" id="ARBA00004479"/>
    </source>
</evidence>
<dbReference type="STRING" id="158441.A0A226ETC0"/>
<dbReference type="InterPro" id="IPR036179">
    <property type="entry name" value="Ig-like_dom_sf"/>
</dbReference>
<dbReference type="InterPro" id="IPR007110">
    <property type="entry name" value="Ig-like_dom"/>
</dbReference>
<dbReference type="OMA" id="DGEWECQ"/>
<feature type="domain" description="Ig-like" evidence="6">
    <location>
        <begin position="324"/>
        <end position="413"/>
    </location>
</feature>
<dbReference type="PANTHER" id="PTHR11640">
    <property type="entry name" value="NEPHRIN"/>
    <property type="match status" value="1"/>
</dbReference>
<dbReference type="AlphaFoldDB" id="A0A226ETC0"/>
<dbReference type="InterPro" id="IPR003599">
    <property type="entry name" value="Ig_sub"/>
</dbReference>
<organism evidence="7 8">
    <name type="scientific">Folsomia candida</name>
    <name type="common">Springtail</name>
    <dbReference type="NCBI Taxonomy" id="158441"/>
    <lineage>
        <taxon>Eukaryota</taxon>
        <taxon>Metazoa</taxon>
        <taxon>Ecdysozoa</taxon>
        <taxon>Arthropoda</taxon>
        <taxon>Hexapoda</taxon>
        <taxon>Collembola</taxon>
        <taxon>Entomobryomorpha</taxon>
        <taxon>Isotomoidea</taxon>
        <taxon>Isotomidae</taxon>
        <taxon>Proisotominae</taxon>
        <taxon>Folsomia</taxon>
    </lineage>
</organism>
<dbReference type="InterPro" id="IPR003598">
    <property type="entry name" value="Ig_sub2"/>
</dbReference>
<feature type="domain" description="Ig-like" evidence="6">
    <location>
        <begin position="227"/>
        <end position="315"/>
    </location>
</feature>
<dbReference type="InterPro" id="IPR051275">
    <property type="entry name" value="Cell_adhesion_signaling"/>
</dbReference>
<dbReference type="Proteomes" id="UP000198287">
    <property type="component" value="Unassembled WGS sequence"/>
</dbReference>
<dbReference type="GO" id="GO:0005886">
    <property type="term" value="C:plasma membrane"/>
    <property type="evidence" value="ECO:0007669"/>
    <property type="project" value="TreeGrafter"/>
</dbReference>
<dbReference type="Gene3D" id="2.60.40.10">
    <property type="entry name" value="Immunoglobulins"/>
    <property type="match status" value="4"/>
</dbReference>
<dbReference type="PROSITE" id="PS50835">
    <property type="entry name" value="IG_LIKE"/>
    <property type="match status" value="4"/>
</dbReference>
<keyword evidence="3" id="KW-1015">Disulfide bond</keyword>
<evidence type="ECO:0000256" key="2">
    <source>
        <dbReference type="ARBA" id="ARBA00023136"/>
    </source>
</evidence>
<keyword evidence="5" id="KW-0393">Immunoglobulin domain</keyword>
<dbReference type="Pfam" id="PF08205">
    <property type="entry name" value="C2-set_2"/>
    <property type="match status" value="1"/>
</dbReference>
<keyword evidence="8" id="KW-1185">Reference proteome</keyword>
<dbReference type="GO" id="GO:0005911">
    <property type="term" value="C:cell-cell junction"/>
    <property type="evidence" value="ECO:0007669"/>
    <property type="project" value="TreeGrafter"/>
</dbReference>
<feature type="domain" description="Ig-like" evidence="6">
    <location>
        <begin position="14"/>
        <end position="103"/>
    </location>
</feature>
<dbReference type="SMART" id="SM00409">
    <property type="entry name" value="IG"/>
    <property type="match status" value="3"/>
</dbReference>
<dbReference type="Pfam" id="PF13927">
    <property type="entry name" value="Ig_3"/>
    <property type="match status" value="2"/>
</dbReference>
<protein>
    <submittedName>
        <fullName evidence="7">Kin of IRRE-like protein 3</fullName>
    </submittedName>
</protein>
<evidence type="ECO:0000256" key="4">
    <source>
        <dbReference type="ARBA" id="ARBA00023180"/>
    </source>
</evidence>
<comment type="subcellular location">
    <subcellularLocation>
        <location evidence="1">Membrane</location>
        <topology evidence="1">Single-pass type I membrane protein</topology>
    </subcellularLocation>
</comment>
<dbReference type="GO" id="GO:0098609">
    <property type="term" value="P:cell-cell adhesion"/>
    <property type="evidence" value="ECO:0007669"/>
    <property type="project" value="TreeGrafter"/>
</dbReference>
<reference evidence="7 8" key="1">
    <citation type="submission" date="2015-12" db="EMBL/GenBank/DDBJ databases">
        <title>The genome of Folsomia candida.</title>
        <authorList>
            <person name="Faddeeva A."/>
            <person name="Derks M.F."/>
            <person name="Anvar Y."/>
            <person name="Smit S."/>
            <person name="Van Straalen N."/>
            <person name="Roelofs D."/>
        </authorList>
    </citation>
    <scope>NUCLEOTIDE SEQUENCE [LARGE SCALE GENOMIC DNA]</scope>
    <source>
        <strain evidence="7 8">VU population</strain>
        <tissue evidence="7">Whole body</tissue>
    </source>
</reference>
<keyword evidence="2" id="KW-0472">Membrane</keyword>
<dbReference type="OrthoDB" id="10039395at2759"/>
<dbReference type="GO" id="GO:0050839">
    <property type="term" value="F:cell adhesion molecule binding"/>
    <property type="evidence" value="ECO:0007669"/>
    <property type="project" value="TreeGrafter"/>
</dbReference>
<feature type="domain" description="Ig-like" evidence="6">
    <location>
        <begin position="118"/>
        <end position="221"/>
    </location>
</feature>
<comment type="caution">
    <text evidence="7">The sequence shown here is derived from an EMBL/GenBank/DDBJ whole genome shotgun (WGS) entry which is preliminary data.</text>
</comment>
<evidence type="ECO:0000313" key="7">
    <source>
        <dbReference type="EMBL" id="OXA60769.1"/>
    </source>
</evidence>
<accession>A0A226ETC0</accession>
<dbReference type="SUPFAM" id="SSF48726">
    <property type="entry name" value="Immunoglobulin"/>
    <property type="match status" value="4"/>
</dbReference>
<sequence length="463" mass="51521">MLRQYYDADCRAAQTFEKQPDYNEVNPGQESIVTCKIFNKKGQCSWQKDGKPVGIYLGKYEWAGNPDTGDCSLRVMNAALEYDDGEWECQVTASDFQAQDALTSRPVKLVVRVPPNAPQIEYNGTQIPTGKNVTAAHGARVAVKCSSRYGNPPALLKWFVGEEEITGVNQTNKTEDDNAKKWAALSILEYTFTKQQNGKIIKCVAVHEAYPTKSRDTQTILDIQYGPQIKLLGQPEGDLEENKDEVTLRCIADANPPATIVWRKAGRPDIFSFQASFFVKKFKNETISLKPLLRRHSGSFSCEAKNEIGKSQPITVDIDVKYPPKITRAGPERVVVAALYNRTVLVCQADGNPQPAYQWLQKTTTAEETVYVRGAEQMLVIHNVTYDYQGRYVCKASNIISGTERHSQSEPIDLSVMGPPQVLRHAVEKEVAVERGSDAALAVTFCSNPGPTKAIWEWGSMSK</sequence>
<gene>
    <name evidence="7" type="ORF">Fcan01_05786</name>
</gene>